<keyword evidence="7" id="KW-0812">Transmembrane</keyword>
<dbReference type="GO" id="GO:0003723">
    <property type="term" value="F:RNA binding"/>
    <property type="evidence" value="ECO:0007669"/>
    <property type="project" value="InterPro"/>
</dbReference>
<evidence type="ECO:0000313" key="9">
    <source>
        <dbReference type="EMBL" id="AKZ66102.1"/>
    </source>
</evidence>
<dbReference type="InterPro" id="IPR029064">
    <property type="entry name" value="Ribosomal_eL30-like_sf"/>
</dbReference>
<dbReference type="NCBIfam" id="TIGR00186">
    <property type="entry name" value="rRNA_methyl_3"/>
    <property type="match status" value="1"/>
</dbReference>
<dbReference type="SUPFAM" id="SSF55315">
    <property type="entry name" value="L30e-like"/>
    <property type="match status" value="1"/>
</dbReference>
<organism evidence="9 10">
    <name type="scientific">Candidatus Palibaumannia cicadellinicola</name>
    <dbReference type="NCBI Taxonomy" id="186490"/>
    <lineage>
        <taxon>Bacteria</taxon>
        <taxon>Pseudomonadati</taxon>
        <taxon>Pseudomonadota</taxon>
        <taxon>Gammaproteobacteria</taxon>
        <taxon>Candidatus Palibaumannia</taxon>
    </lineage>
</organism>
<dbReference type="InterPro" id="IPR013123">
    <property type="entry name" value="SpoU_subst-bd"/>
</dbReference>
<gene>
    <name evidence="6 9" type="primary">rlmB</name>
    <name evidence="9" type="ORF">AB162_522</name>
</gene>
<evidence type="ECO:0000256" key="1">
    <source>
        <dbReference type="ARBA" id="ARBA00022490"/>
    </source>
</evidence>
<keyword evidence="7" id="KW-0472">Membrane</keyword>
<evidence type="ECO:0000256" key="2">
    <source>
        <dbReference type="ARBA" id="ARBA00022552"/>
    </source>
</evidence>
<dbReference type="InterPro" id="IPR004441">
    <property type="entry name" value="rRNA_MeTrfase_TrmH"/>
</dbReference>
<keyword evidence="5 6" id="KW-0949">S-adenosyl-L-methionine</keyword>
<dbReference type="GO" id="GO:0070039">
    <property type="term" value="F:rRNA (guanosine-2'-O-)-methyltransferase activity"/>
    <property type="evidence" value="ECO:0007669"/>
    <property type="project" value="UniProtKB-UniRule"/>
</dbReference>
<feature type="transmembrane region" description="Helical" evidence="7">
    <location>
        <begin position="226"/>
        <end position="246"/>
    </location>
</feature>
<feature type="binding site" evidence="6">
    <location>
        <position position="235"/>
    </location>
    <ligand>
        <name>S-adenosyl-L-methionine</name>
        <dbReference type="ChEBI" id="CHEBI:59789"/>
    </ligand>
</feature>
<comment type="catalytic activity">
    <reaction evidence="6">
        <text>guanosine(2251) in 23S rRNA + S-adenosyl-L-methionine = 2'-O-methylguanosine(2251) in 23S rRNA + S-adenosyl-L-homocysteine + H(+)</text>
        <dbReference type="Rhea" id="RHEA:24140"/>
        <dbReference type="Rhea" id="RHEA-COMP:10239"/>
        <dbReference type="Rhea" id="RHEA-COMP:10241"/>
        <dbReference type="ChEBI" id="CHEBI:15378"/>
        <dbReference type="ChEBI" id="CHEBI:57856"/>
        <dbReference type="ChEBI" id="CHEBI:59789"/>
        <dbReference type="ChEBI" id="CHEBI:74269"/>
        <dbReference type="ChEBI" id="CHEBI:74445"/>
        <dbReference type="EC" id="2.1.1.185"/>
    </reaction>
</comment>
<dbReference type="AlphaFoldDB" id="A0A0K2BLP0"/>
<dbReference type="GO" id="GO:0005829">
    <property type="term" value="C:cytosol"/>
    <property type="evidence" value="ECO:0007669"/>
    <property type="project" value="TreeGrafter"/>
</dbReference>
<name>A0A0K2BLP0_9GAMM</name>
<evidence type="ECO:0000313" key="10">
    <source>
        <dbReference type="Proteomes" id="UP000056466"/>
    </source>
</evidence>
<comment type="function">
    <text evidence="6">Specifically methylates the ribose of guanosine 2251 in 23S rRNA.</text>
</comment>
<dbReference type="InterPro" id="IPR029026">
    <property type="entry name" value="tRNA_m1G_MTases_N"/>
</dbReference>
<keyword evidence="2 6" id="KW-0698">rRNA processing</keyword>
<dbReference type="OrthoDB" id="9785673at2"/>
<dbReference type="CDD" id="cd18103">
    <property type="entry name" value="SpoU-like_RlmB"/>
    <property type="match status" value="1"/>
</dbReference>
<dbReference type="FunFam" id="3.40.1280.10:FF:000008">
    <property type="entry name" value="Group 3 RNA methyltransferase TrmH"/>
    <property type="match status" value="1"/>
</dbReference>
<keyword evidence="1 6" id="KW-0963">Cytoplasm</keyword>
<dbReference type="PANTHER" id="PTHR46429:SF1">
    <property type="entry name" value="23S RRNA (GUANOSINE-2'-O-)-METHYLTRANSFERASE RLMB"/>
    <property type="match status" value="1"/>
</dbReference>
<dbReference type="Pfam" id="PF00588">
    <property type="entry name" value="SpoU_methylase"/>
    <property type="match status" value="1"/>
</dbReference>
<evidence type="ECO:0000256" key="7">
    <source>
        <dbReference type="SAM" id="Phobius"/>
    </source>
</evidence>
<dbReference type="RefSeq" id="WP_053097228.1">
    <property type="nucleotide sequence ID" value="NZ_CP011787.1"/>
</dbReference>
<dbReference type="InterPro" id="IPR029028">
    <property type="entry name" value="Alpha/beta_knot_MTases"/>
</dbReference>
<feature type="binding site" evidence="6">
    <location>
        <position position="226"/>
    </location>
    <ligand>
        <name>S-adenosyl-L-methionine</name>
        <dbReference type="ChEBI" id="CHEBI:59789"/>
    </ligand>
</feature>
<dbReference type="EC" id="2.1.1.185" evidence="6"/>
<dbReference type="InterPro" id="IPR024915">
    <property type="entry name" value="23S_rRNA_MeTrfase_RlmB"/>
</dbReference>
<evidence type="ECO:0000256" key="6">
    <source>
        <dbReference type="HAMAP-Rule" id="MF_01887"/>
    </source>
</evidence>
<evidence type="ECO:0000259" key="8">
    <source>
        <dbReference type="SMART" id="SM00967"/>
    </source>
</evidence>
<keyword evidence="7" id="KW-1133">Transmembrane helix</keyword>
<dbReference type="EMBL" id="CP011787">
    <property type="protein sequence ID" value="AKZ66102.1"/>
    <property type="molecule type" value="Genomic_DNA"/>
</dbReference>
<dbReference type="Gene3D" id="3.40.1280.10">
    <property type="match status" value="1"/>
</dbReference>
<comment type="similarity">
    <text evidence="6">Belongs to the class IV-like SAM-binding methyltransferase superfamily. RNA methyltransferase TrmH family. RlmB subfamily.</text>
</comment>
<feature type="domain" description="RNA 2-O ribose methyltransferase substrate binding" evidence="8">
    <location>
        <begin position="4"/>
        <end position="80"/>
    </location>
</feature>
<accession>A0A0K2BLP0</accession>
<evidence type="ECO:0000256" key="3">
    <source>
        <dbReference type="ARBA" id="ARBA00022603"/>
    </source>
</evidence>
<dbReference type="Pfam" id="PF08032">
    <property type="entry name" value="SpoU_sub_bind"/>
    <property type="match status" value="1"/>
</dbReference>
<dbReference type="Proteomes" id="UP000056466">
    <property type="component" value="Chromosome"/>
</dbReference>
<dbReference type="HAMAP" id="MF_01887">
    <property type="entry name" value="23SrRNA_methyltr_B"/>
    <property type="match status" value="1"/>
</dbReference>
<sequence>MKQIIYGIHAVLAVLKNNPKSVQEIYLVQERYDQRFKSLMMQIKQANIIIKLVNRKWLDKQVEGAVHQGIIAIVYHQLGKQFQEKYLLSLLDNKNIQQHSTPLLLLVLDGVTDPHNLGACLRCADAAGVNAVIVPRNRSANFNATVSKVASGAAETIPLIRVTNLVRTLNLLHQYNFYIIGTDIDANYHLYQHQFQLTRPIALVMGAECNGMRSLTKKNCDTLIRIPMAGSVSSLNIAVAVGIFLFEAVRQRLYSLIES</sequence>
<dbReference type="InterPro" id="IPR001537">
    <property type="entry name" value="SpoU_MeTrfase"/>
</dbReference>
<evidence type="ECO:0000256" key="4">
    <source>
        <dbReference type="ARBA" id="ARBA00022679"/>
    </source>
</evidence>
<reference evidence="9 10" key="1">
    <citation type="submission" date="2015-06" db="EMBL/GenBank/DDBJ databases">
        <title>Lineage-specific patterns of genome deterioration in obligate symbionts.</title>
        <authorList>
            <person name="Bennett G.M."/>
            <person name="McCutcheon J.P."/>
            <person name="McDonald B.R."/>
            <person name="Moran N.A."/>
        </authorList>
    </citation>
    <scope>NUCLEOTIDE SEQUENCE [LARGE SCALE GENOMIC DNA]</scope>
    <source>
        <strain evidence="9 10">B-GSS</strain>
    </source>
</reference>
<keyword evidence="3 6" id="KW-0489">Methyltransferase</keyword>
<dbReference type="Gene3D" id="3.30.1330.30">
    <property type="match status" value="1"/>
</dbReference>
<protein>
    <recommendedName>
        <fullName evidence="6">23S rRNA (guanosine-2'-O-)-methyltransferase RlmB</fullName>
        <ecNumber evidence="6">2.1.1.185</ecNumber>
    </recommendedName>
    <alternativeName>
        <fullName evidence="6">23S rRNA (guanosine2251 2'-O)-methyltransferase</fullName>
    </alternativeName>
    <alternativeName>
        <fullName evidence="6">23S rRNA Gm2251 2'-O-methyltransferase</fullName>
    </alternativeName>
</protein>
<dbReference type="PATRIC" id="fig|186490.8.peg.491"/>
<keyword evidence="10" id="KW-1185">Reference proteome</keyword>
<feature type="binding site" evidence="6">
    <location>
        <position position="206"/>
    </location>
    <ligand>
        <name>S-adenosyl-L-methionine</name>
        <dbReference type="ChEBI" id="CHEBI:59789"/>
    </ligand>
</feature>
<evidence type="ECO:0000256" key="5">
    <source>
        <dbReference type="ARBA" id="ARBA00022691"/>
    </source>
</evidence>
<dbReference type="PANTHER" id="PTHR46429">
    <property type="entry name" value="23S RRNA (GUANOSINE-2'-O-)-METHYLTRANSFERASE RLMB"/>
    <property type="match status" value="1"/>
</dbReference>
<dbReference type="SUPFAM" id="SSF75217">
    <property type="entry name" value="alpha/beta knot"/>
    <property type="match status" value="1"/>
</dbReference>
<dbReference type="KEGG" id="bcig:AB162_522"/>
<comment type="subcellular location">
    <subcellularLocation>
        <location evidence="6">Cytoplasm</location>
    </subcellularLocation>
</comment>
<keyword evidence="4 6" id="KW-0808">Transferase</keyword>
<dbReference type="SMART" id="SM00967">
    <property type="entry name" value="SpoU_sub_bind"/>
    <property type="match status" value="1"/>
</dbReference>
<proteinExistence type="inferred from homology"/>